<keyword evidence="1" id="KW-0472">Membrane</keyword>
<dbReference type="Proteomes" id="UP000304148">
    <property type="component" value="Chromosome"/>
</dbReference>
<evidence type="ECO:0000256" key="1">
    <source>
        <dbReference type="SAM" id="Phobius"/>
    </source>
</evidence>
<evidence type="ECO:0000313" key="3">
    <source>
        <dbReference type="Proteomes" id="UP000304148"/>
    </source>
</evidence>
<evidence type="ECO:0000313" key="2">
    <source>
        <dbReference type="EMBL" id="SYX84175.1"/>
    </source>
</evidence>
<proteinExistence type="predicted"/>
<keyword evidence="1" id="KW-0812">Transmembrane</keyword>
<organism evidence="2 3">
    <name type="scientific">Paenibacillus alvei</name>
    <name type="common">Bacillus alvei</name>
    <dbReference type="NCBI Taxonomy" id="44250"/>
    <lineage>
        <taxon>Bacteria</taxon>
        <taxon>Bacillati</taxon>
        <taxon>Bacillota</taxon>
        <taxon>Bacilli</taxon>
        <taxon>Bacillales</taxon>
        <taxon>Paenibacillaceae</taxon>
        <taxon>Paenibacillus</taxon>
    </lineage>
</organism>
<name>A0A383RAN3_PAEAL</name>
<gene>
    <name evidence="2" type="ORF">PBLR_12596</name>
</gene>
<protein>
    <submittedName>
        <fullName evidence="2">Uncharacterized protein</fullName>
    </submittedName>
</protein>
<feature type="transmembrane region" description="Helical" evidence="1">
    <location>
        <begin position="31"/>
        <end position="57"/>
    </location>
</feature>
<keyword evidence="1" id="KW-1133">Transmembrane helix</keyword>
<reference evidence="3" key="1">
    <citation type="submission" date="2018-08" db="EMBL/GenBank/DDBJ databases">
        <authorList>
            <person name="Chevrot R."/>
        </authorList>
    </citation>
    <scope>NUCLEOTIDE SEQUENCE [LARGE SCALE GENOMIC DNA]</scope>
</reference>
<dbReference type="AlphaFoldDB" id="A0A383RAN3"/>
<sequence>MSILNQLAPNALTRSDIDKISSALVVINGPYWVYPIHIGTILFIIRFISLDAVYIMLNFPIAI</sequence>
<dbReference type="EMBL" id="LS992241">
    <property type="protein sequence ID" value="SYX84175.1"/>
    <property type="molecule type" value="Genomic_DNA"/>
</dbReference>
<accession>A0A383RAN3</accession>